<comment type="caution">
    <text evidence="3">The sequence shown here is derived from an EMBL/GenBank/DDBJ whole genome shotgun (WGS) entry which is preliminary data.</text>
</comment>
<protein>
    <recommendedName>
        <fullName evidence="5">DUF998 domain-containing protein</fullName>
    </recommendedName>
</protein>
<feature type="compositionally biased region" description="Low complexity" evidence="1">
    <location>
        <begin position="10"/>
        <end position="36"/>
    </location>
</feature>
<evidence type="ECO:0000313" key="3">
    <source>
        <dbReference type="EMBL" id="GIG91052.1"/>
    </source>
</evidence>
<feature type="transmembrane region" description="Helical" evidence="2">
    <location>
        <begin position="121"/>
        <end position="139"/>
    </location>
</feature>
<keyword evidence="2" id="KW-1133">Transmembrane helix</keyword>
<accession>A0ABQ4E9V6</accession>
<feature type="region of interest" description="Disordered" evidence="1">
    <location>
        <begin position="1"/>
        <end position="38"/>
    </location>
</feature>
<proteinExistence type="predicted"/>
<keyword evidence="4" id="KW-1185">Reference proteome</keyword>
<keyword evidence="2" id="KW-0472">Membrane</keyword>
<feature type="transmembrane region" description="Helical" evidence="2">
    <location>
        <begin position="87"/>
        <end position="109"/>
    </location>
</feature>
<dbReference type="RefSeq" id="WP_203869444.1">
    <property type="nucleotide sequence ID" value="NZ_BONW01000032.1"/>
</dbReference>
<dbReference type="InterPro" id="IPR009339">
    <property type="entry name" value="DUF998"/>
</dbReference>
<dbReference type="Pfam" id="PF06197">
    <property type="entry name" value="DUF998"/>
    <property type="match status" value="1"/>
</dbReference>
<reference evidence="3 4" key="1">
    <citation type="submission" date="2021-01" db="EMBL/GenBank/DDBJ databases">
        <title>Whole genome shotgun sequence of Plantactinospora endophytica NBRC 110450.</title>
        <authorList>
            <person name="Komaki H."/>
            <person name="Tamura T."/>
        </authorList>
    </citation>
    <scope>NUCLEOTIDE SEQUENCE [LARGE SCALE GENOMIC DNA]</scope>
    <source>
        <strain evidence="3 4">NBRC 110450</strain>
    </source>
</reference>
<feature type="transmembrane region" description="Helical" evidence="2">
    <location>
        <begin position="47"/>
        <end position="67"/>
    </location>
</feature>
<feature type="transmembrane region" description="Helical" evidence="2">
    <location>
        <begin position="159"/>
        <end position="183"/>
    </location>
</feature>
<sequence>MDQSDTLSEPTTTTGTTAPGTTAPGTTAPGRPARPACDPATSVTKTLLAYGVLAGPSYLLVSLAQALTRDGFDLTRHAWSLLANGALGWIQITNLVLTGVMTGALAVGLHRALRTGTGARWAPRLIGAYGLSLVAAGVFRADPALGFPIGTPETGTAVTWHGTLHFAAGGIGFACLVAACLVLGRRFAAEGRRNWAIASRLTGILFLGGFLAMAGGAGAAWSNLTFTAAIVLSWAWTSAVALHLYRRATPATDN</sequence>
<dbReference type="Proteomes" id="UP000646749">
    <property type="component" value="Unassembled WGS sequence"/>
</dbReference>
<gene>
    <name evidence="3" type="ORF">Pen02_59880</name>
</gene>
<evidence type="ECO:0008006" key="5">
    <source>
        <dbReference type="Google" id="ProtNLM"/>
    </source>
</evidence>
<evidence type="ECO:0000313" key="4">
    <source>
        <dbReference type="Proteomes" id="UP000646749"/>
    </source>
</evidence>
<dbReference type="EMBL" id="BONW01000032">
    <property type="protein sequence ID" value="GIG91052.1"/>
    <property type="molecule type" value="Genomic_DNA"/>
</dbReference>
<evidence type="ECO:0000256" key="2">
    <source>
        <dbReference type="SAM" id="Phobius"/>
    </source>
</evidence>
<keyword evidence="2" id="KW-0812">Transmembrane</keyword>
<feature type="transmembrane region" description="Helical" evidence="2">
    <location>
        <begin position="195"/>
        <end position="218"/>
    </location>
</feature>
<name>A0ABQ4E9V6_9ACTN</name>
<evidence type="ECO:0000256" key="1">
    <source>
        <dbReference type="SAM" id="MobiDB-lite"/>
    </source>
</evidence>
<organism evidence="3 4">
    <name type="scientific">Plantactinospora endophytica</name>
    <dbReference type="NCBI Taxonomy" id="673535"/>
    <lineage>
        <taxon>Bacteria</taxon>
        <taxon>Bacillati</taxon>
        <taxon>Actinomycetota</taxon>
        <taxon>Actinomycetes</taxon>
        <taxon>Micromonosporales</taxon>
        <taxon>Micromonosporaceae</taxon>
        <taxon>Plantactinospora</taxon>
    </lineage>
</organism>
<feature type="transmembrane region" description="Helical" evidence="2">
    <location>
        <begin position="224"/>
        <end position="245"/>
    </location>
</feature>